<evidence type="ECO:0008006" key="5">
    <source>
        <dbReference type="Google" id="ProtNLM"/>
    </source>
</evidence>
<dbReference type="AlphaFoldDB" id="A0A0A6RNS9"/>
<dbReference type="EMBL" id="JSZA02000021">
    <property type="protein sequence ID" value="KHD05486.2"/>
    <property type="molecule type" value="Genomic_DNA"/>
</dbReference>
<name>A0A0A6RNS9_9GAMM</name>
<sequence>MILKNLSRILAICALMGMSVLAHADQALQELEGYVIDNAQAIVDAGENRQALQRKLLQLEEEKQQLKATVDKLVTRLDQLTKALEQSTALTKAYANTKASQAERDAKAHANTKVTLLQRKVSDLKRKIAAVERTNERLQKKIAGMKENKSVTLIHKDFSIFPQYYDTDDLKLLEETFETDGYSEIRMYVEVFSNNYNEHPFTNRAKMKVRLFDPGMYVSEKIITQKVTSLLNGRLTEKITSKYMRVYITGYNFPKGPYQLEVRYYLVK</sequence>
<keyword evidence="1" id="KW-0175">Coiled coil</keyword>
<evidence type="ECO:0000313" key="4">
    <source>
        <dbReference type="Proteomes" id="UP000030428"/>
    </source>
</evidence>
<protein>
    <recommendedName>
        <fullName evidence="5">Secreted protein</fullName>
    </recommendedName>
</protein>
<comment type="caution">
    <text evidence="3">The sequence shown here is derived from an EMBL/GenBank/DDBJ whole genome shotgun (WGS) entry which is preliminary data.</text>
</comment>
<feature type="coiled-coil region" evidence="1">
    <location>
        <begin position="42"/>
        <end position="148"/>
    </location>
</feature>
<evidence type="ECO:0000313" key="3">
    <source>
        <dbReference type="EMBL" id="KHD05486.2"/>
    </source>
</evidence>
<accession>A0A0A6RNS9</accession>
<organism evidence="3 4">
    <name type="scientific">Candidatus Thiomargarita nelsonii</name>
    <dbReference type="NCBI Taxonomy" id="1003181"/>
    <lineage>
        <taxon>Bacteria</taxon>
        <taxon>Pseudomonadati</taxon>
        <taxon>Pseudomonadota</taxon>
        <taxon>Gammaproteobacteria</taxon>
        <taxon>Thiotrichales</taxon>
        <taxon>Thiotrichaceae</taxon>
        <taxon>Thiomargarita</taxon>
    </lineage>
</organism>
<feature type="chain" id="PRO_5020027704" description="Secreted protein" evidence="2">
    <location>
        <begin position="25"/>
        <end position="268"/>
    </location>
</feature>
<gene>
    <name evidence="3" type="ORF">PN36_07300</name>
</gene>
<reference evidence="3 4" key="1">
    <citation type="journal article" date="2016" name="Front. Microbiol.">
        <title>Single-Cell (Meta-)Genomics of a Dimorphic Candidatus Thiomargarita nelsonii Reveals Genomic Plasticity.</title>
        <authorList>
            <person name="Flood B.E."/>
            <person name="Fliss P."/>
            <person name="Jones D.S."/>
            <person name="Dick G.J."/>
            <person name="Jain S."/>
            <person name="Kaster A.K."/>
            <person name="Winkel M."/>
            <person name="Mussmann M."/>
            <person name="Bailey J."/>
        </authorList>
    </citation>
    <scope>NUCLEOTIDE SEQUENCE [LARGE SCALE GENOMIC DNA]</scope>
    <source>
        <strain evidence="3">Hydrate Ridge</strain>
    </source>
</reference>
<dbReference type="Proteomes" id="UP000030428">
    <property type="component" value="Unassembled WGS sequence"/>
</dbReference>
<feature type="signal peptide" evidence="2">
    <location>
        <begin position="1"/>
        <end position="24"/>
    </location>
</feature>
<keyword evidence="4" id="KW-1185">Reference proteome</keyword>
<proteinExistence type="predicted"/>
<keyword evidence="2" id="KW-0732">Signal</keyword>
<evidence type="ECO:0000256" key="1">
    <source>
        <dbReference type="SAM" id="Coils"/>
    </source>
</evidence>
<evidence type="ECO:0000256" key="2">
    <source>
        <dbReference type="SAM" id="SignalP"/>
    </source>
</evidence>